<evidence type="ECO:0000313" key="8">
    <source>
        <dbReference type="EMBL" id="MCB5410674.1"/>
    </source>
</evidence>
<evidence type="ECO:0000256" key="4">
    <source>
        <dbReference type="ARBA" id="ARBA00023002"/>
    </source>
</evidence>
<dbReference type="PANTHER" id="PTHR32439">
    <property type="entry name" value="FERREDOXIN--NITRITE REDUCTASE, CHLOROPLASTIC"/>
    <property type="match status" value="1"/>
</dbReference>
<evidence type="ECO:0000256" key="6">
    <source>
        <dbReference type="ARBA" id="ARBA00023014"/>
    </source>
</evidence>
<dbReference type="Gene3D" id="3.30.413.10">
    <property type="entry name" value="Sulfite Reductase Hemoprotein, domain 1"/>
    <property type="match status" value="2"/>
</dbReference>
<dbReference type="InterPro" id="IPR036136">
    <property type="entry name" value="Nit/Sulf_reduc_fer-like_dom_sf"/>
</dbReference>
<dbReference type="SUPFAM" id="SSF55124">
    <property type="entry name" value="Nitrite/Sulfite reductase N-terminal domain-like"/>
    <property type="match status" value="1"/>
</dbReference>
<dbReference type="PANTHER" id="PTHR32439:SF9">
    <property type="entry name" value="BLR3264 PROTEIN"/>
    <property type="match status" value="1"/>
</dbReference>
<evidence type="ECO:0000256" key="3">
    <source>
        <dbReference type="ARBA" id="ARBA00022723"/>
    </source>
</evidence>
<sequence>MTRRGWCPGALRPMPAGDGLLLRIRPHGGRLSQSQVALIADLASEYGNGQIDLGSRANLQLRGVREARLPELQAALAEADLLDGDQAAEARRNIILTPFEAEGALGSDLLSALETGLRRGPDLPAKFGFAIDTGPFSALQDASADLRLEQSPEGLILRADGMERGEAVKPQTAARRALQIADWFSRQSGARRMRDLVARGQLPPLRQEIAKPDPVPPAVFLRREPFLFAAFGASTAAALAGLDTGLRLTPWRAVLPEGLPKEVTADWLCDPASPVLRISACTGAPGCSAASVATRDLARALAPLLPKEGAQIHISGCARGCAHPGPAALTLTGREGCFDLIENAKASDPARRQGLEADEITELIRGPYAAQL</sequence>
<reference evidence="8 9" key="1">
    <citation type="submission" date="2020-07" db="EMBL/GenBank/DDBJ databases">
        <title>Pseudogemmobacter sp. nov., isolated from poultry manure in Taiwan.</title>
        <authorList>
            <person name="Lin S.-Y."/>
            <person name="Tang Y.-S."/>
            <person name="Young C.-C."/>
        </authorList>
    </citation>
    <scope>NUCLEOTIDE SEQUENCE [LARGE SCALE GENOMIC DNA]</scope>
    <source>
        <strain evidence="8 9">CC-YST710</strain>
    </source>
</reference>
<dbReference type="Pfam" id="PF03460">
    <property type="entry name" value="NIR_SIR_ferr"/>
    <property type="match status" value="1"/>
</dbReference>
<organism evidence="8 9">
    <name type="scientific">Pseudogemmobacter faecipullorum</name>
    <dbReference type="NCBI Taxonomy" id="2755041"/>
    <lineage>
        <taxon>Bacteria</taxon>
        <taxon>Pseudomonadati</taxon>
        <taxon>Pseudomonadota</taxon>
        <taxon>Alphaproteobacteria</taxon>
        <taxon>Rhodobacterales</taxon>
        <taxon>Paracoccaceae</taxon>
        <taxon>Pseudogemmobacter</taxon>
    </lineage>
</organism>
<evidence type="ECO:0000256" key="2">
    <source>
        <dbReference type="ARBA" id="ARBA00022617"/>
    </source>
</evidence>
<keyword evidence="2" id="KW-0349">Heme</keyword>
<keyword evidence="4" id="KW-0560">Oxidoreductase</keyword>
<gene>
    <name evidence="8" type="ORF">H0485_11790</name>
</gene>
<evidence type="ECO:0000259" key="7">
    <source>
        <dbReference type="Pfam" id="PF03460"/>
    </source>
</evidence>
<dbReference type="Proteomes" id="UP001198571">
    <property type="component" value="Unassembled WGS sequence"/>
</dbReference>
<protein>
    <recommendedName>
        <fullName evidence="7">Nitrite/Sulfite reductase ferredoxin-like domain-containing protein</fullName>
    </recommendedName>
</protein>
<keyword evidence="5" id="KW-0408">Iron</keyword>
<dbReference type="Gene3D" id="3.90.480.10">
    <property type="entry name" value="Sulfite Reductase Hemoprotein,Domain 2"/>
    <property type="match status" value="1"/>
</dbReference>
<comment type="caution">
    <text evidence="8">The sequence shown here is derived from an EMBL/GenBank/DDBJ whole genome shotgun (WGS) entry which is preliminary data.</text>
</comment>
<dbReference type="EMBL" id="JACDXX010000010">
    <property type="protein sequence ID" value="MCB5410674.1"/>
    <property type="molecule type" value="Genomic_DNA"/>
</dbReference>
<evidence type="ECO:0000256" key="1">
    <source>
        <dbReference type="ARBA" id="ARBA00022485"/>
    </source>
</evidence>
<keyword evidence="9" id="KW-1185">Reference proteome</keyword>
<keyword evidence="3" id="KW-0479">Metal-binding</keyword>
<dbReference type="InterPro" id="IPR005117">
    <property type="entry name" value="NiRdtase/SiRdtase_haem-b_fer"/>
</dbReference>
<name>A0ABS8CMR0_9RHOB</name>
<evidence type="ECO:0000256" key="5">
    <source>
        <dbReference type="ARBA" id="ARBA00023004"/>
    </source>
</evidence>
<evidence type="ECO:0000313" key="9">
    <source>
        <dbReference type="Proteomes" id="UP001198571"/>
    </source>
</evidence>
<proteinExistence type="predicted"/>
<accession>A0ABS8CMR0</accession>
<dbReference type="SUPFAM" id="SSF56014">
    <property type="entry name" value="Nitrite and sulphite reductase 4Fe-4S domain-like"/>
    <property type="match status" value="1"/>
</dbReference>
<feature type="domain" description="Nitrite/Sulfite reductase ferredoxin-like" evidence="7">
    <location>
        <begin position="13"/>
        <end position="79"/>
    </location>
</feature>
<keyword evidence="6" id="KW-0411">Iron-sulfur</keyword>
<dbReference type="RefSeq" id="WP_226935796.1">
    <property type="nucleotide sequence ID" value="NZ_JACDXX010000010.1"/>
</dbReference>
<dbReference type="InterPro" id="IPR045854">
    <property type="entry name" value="NO2/SO3_Rdtase_4Fe4S_sf"/>
</dbReference>
<keyword evidence="1" id="KW-0004">4Fe-4S</keyword>
<dbReference type="InterPro" id="IPR051329">
    <property type="entry name" value="NIR_SIR_4Fe-4S"/>
</dbReference>